<keyword evidence="1" id="KW-1133">Transmembrane helix</keyword>
<accession>A0A844ZHX8</accession>
<dbReference type="EMBL" id="WTYW01000003">
    <property type="protein sequence ID" value="MXO86547.1"/>
    <property type="molecule type" value="Genomic_DNA"/>
</dbReference>
<proteinExistence type="predicted"/>
<dbReference type="Proteomes" id="UP000433104">
    <property type="component" value="Unassembled WGS sequence"/>
</dbReference>
<dbReference type="RefSeq" id="WP_160683709.1">
    <property type="nucleotide sequence ID" value="NZ_WTYW01000003.1"/>
</dbReference>
<reference evidence="2 3" key="1">
    <citation type="submission" date="2019-12" db="EMBL/GenBank/DDBJ databases">
        <title>Genomic-based taxomic classification of the family Erythrobacteraceae.</title>
        <authorList>
            <person name="Xu L."/>
        </authorList>
    </citation>
    <scope>NUCLEOTIDE SEQUENCE [LARGE SCALE GENOMIC DNA]</scope>
    <source>
        <strain evidence="2 3">MCCC 1A09962</strain>
    </source>
</reference>
<keyword evidence="3" id="KW-1185">Reference proteome</keyword>
<dbReference type="OrthoDB" id="7510110at2"/>
<dbReference type="AlphaFoldDB" id="A0A844ZHX8"/>
<evidence type="ECO:0000313" key="3">
    <source>
        <dbReference type="Proteomes" id="UP000433104"/>
    </source>
</evidence>
<name>A0A844ZHX8_9SPHN</name>
<gene>
    <name evidence="2" type="ORF">GRI38_10980</name>
</gene>
<keyword evidence="1" id="KW-0812">Transmembrane</keyword>
<evidence type="ECO:0000313" key="2">
    <source>
        <dbReference type="EMBL" id="MXO86547.1"/>
    </source>
</evidence>
<sequence length="89" mass="9440">MVEERRTVHEAPADGVERTTIVERRSSSSAWVWLIIALIVVGAAVYFLTQMSGAEVAKDNAIAEAANDVGEAAQDVGNAAQDAADNIQQ</sequence>
<protein>
    <submittedName>
        <fullName evidence="2">Uncharacterized protein</fullName>
    </submittedName>
</protein>
<comment type="caution">
    <text evidence="2">The sequence shown here is derived from an EMBL/GenBank/DDBJ whole genome shotgun (WGS) entry which is preliminary data.</text>
</comment>
<organism evidence="2 3">
    <name type="scientific">Parapontixanthobacter aurantiacus</name>
    <dbReference type="NCBI Taxonomy" id="1463599"/>
    <lineage>
        <taxon>Bacteria</taxon>
        <taxon>Pseudomonadati</taxon>
        <taxon>Pseudomonadota</taxon>
        <taxon>Alphaproteobacteria</taxon>
        <taxon>Sphingomonadales</taxon>
        <taxon>Erythrobacteraceae</taxon>
        <taxon>Parapontixanthobacter</taxon>
    </lineage>
</organism>
<feature type="transmembrane region" description="Helical" evidence="1">
    <location>
        <begin position="30"/>
        <end position="48"/>
    </location>
</feature>
<evidence type="ECO:0000256" key="1">
    <source>
        <dbReference type="SAM" id="Phobius"/>
    </source>
</evidence>
<keyword evidence="1" id="KW-0472">Membrane</keyword>